<dbReference type="EMBL" id="JBHSTZ010000005">
    <property type="protein sequence ID" value="MFC6380140.1"/>
    <property type="molecule type" value="Genomic_DNA"/>
</dbReference>
<evidence type="ECO:0000313" key="2">
    <source>
        <dbReference type="EMBL" id="MFC6380140.1"/>
    </source>
</evidence>
<reference evidence="3" key="1">
    <citation type="journal article" date="2019" name="Int. J. Syst. Evol. Microbiol.">
        <title>The Global Catalogue of Microorganisms (GCM) 10K type strain sequencing project: providing services to taxonomists for standard genome sequencing and annotation.</title>
        <authorList>
            <consortium name="The Broad Institute Genomics Platform"/>
            <consortium name="The Broad Institute Genome Sequencing Center for Infectious Disease"/>
            <person name="Wu L."/>
            <person name="Ma J."/>
        </authorList>
    </citation>
    <scope>NUCLEOTIDE SEQUENCE [LARGE SCALE GENOMIC DNA]</scope>
    <source>
        <strain evidence="3">CCM 2050</strain>
    </source>
</reference>
<proteinExistence type="predicted"/>
<evidence type="ECO:0000313" key="3">
    <source>
        <dbReference type="Proteomes" id="UP001596264"/>
    </source>
</evidence>
<dbReference type="Proteomes" id="UP001596264">
    <property type="component" value="Unassembled WGS sequence"/>
</dbReference>
<dbReference type="RefSeq" id="WP_201561587.1">
    <property type="nucleotide sequence ID" value="NZ_CAJGZK010000003.1"/>
</dbReference>
<feature type="signal peptide" evidence="1">
    <location>
        <begin position="1"/>
        <end position="43"/>
    </location>
</feature>
<comment type="caution">
    <text evidence="2">The sequence shown here is derived from an EMBL/GenBank/DDBJ whole genome shotgun (WGS) entry which is preliminary data.</text>
</comment>
<sequence length="320" mass="35051">MNKFSYNLIAIVSCAITTHKRVGYARQTVFALSLTILPLAVQAANNQSSYQSNNPSSYETYVIDTYGGDALLPAVHQQLNSSRDGGTVTIYQDKLVLRTTAANYRMVQQLLTQIDRQPQALTVSVRVGNNNSSQGNIQQGQVIISNRSIQGVGVINQSNGQQQTNNLYQVQTLSGSAASISTGTLWSLTQSYNANLYPRYRAYGNQIGNHPLGQIIIQQQVLLPTTQGIAVMPRLLANGQVEVKLSQVEEQLVRANPSYNRYGYNSSVQGQRLNSTIIVPRGQWVTIGQISQNTQNQSASYGGKQNNSRSNDIPISILVQ</sequence>
<gene>
    <name evidence="2" type="ORF">ACFP58_01430</name>
</gene>
<evidence type="ECO:0008006" key="4">
    <source>
        <dbReference type="Google" id="ProtNLM"/>
    </source>
</evidence>
<evidence type="ECO:0000256" key="1">
    <source>
        <dbReference type="SAM" id="SignalP"/>
    </source>
</evidence>
<keyword evidence="1" id="KW-0732">Signal</keyword>
<name>A0ABW1W566_9GAMM</name>
<organism evidence="2 3">
    <name type="scientific">Psychrobacter glacincola</name>
    <dbReference type="NCBI Taxonomy" id="56810"/>
    <lineage>
        <taxon>Bacteria</taxon>
        <taxon>Pseudomonadati</taxon>
        <taxon>Pseudomonadota</taxon>
        <taxon>Gammaproteobacteria</taxon>
        <taxon>Moraxellales</taxon>
        <taxon>Moraxellaceae</taxon>
        <taxon>Psychrobacter</taxon>
    </lineage>
</organism>
<protein>
    <recommendedName>
        <fullName evidence="4">Type II and III secretion system protein</fullName>
    </recommendedName>
</protein>
<keyword evidence="3" id="KW-1185">Reference proteome</keyword>
<accession>A0ABW1W566</accession>
<feature type="chain" id="PRO_5047540561" description="Type II and III secretion system protein" evidence="1">
    <location>
        <begin position="44"/>
        <end position="320"/>
    </location>
</feature>